<keyword evidence="5 10" id="KW-0819">tRNA processing</keyword>
<reference evidence="14 15" key="1">
    <citation type="submission" date="2015-10" db="EMBL/GenBank/DDBJ databases">
        <title>Metagenome-Assembled Genomes uncover a global brackish microbiome.</title>
        <authorList>
            <person name="Hugerth L.W."/>
            <person name="Larsson J."/>
            <person name="Alneberg J."/>
            <person name="Lindh M.V."/>
            <person name="Legrand C."/>
            <person name="Pinhassi J."/>
            <person name="Andersson A.F."/>
        </authorList>
    </citation>
    <scope>NUCLEOTIDE SEQUENCE [LARGE SCALE GENOMIC DNA]</scope>
    <source>
        <strain evidence="14">BACL26 MAG-121220-bin70</strain>
    </source>
</reference>
<feature type="region of interest" description="Interaction with substrate tRNA" evidence="10">
    <location>
        <begin position="268"/>
        <end position="275"/>
    </location>
</feature>
<sequence length="312" mass="35171">MGPTASGKTDIAMGLREHLPVDIISVDSAQVYRQMNIGSAKPDPETLKQHPHRLIDIRDPVEAYSAGDFLKDAKTQMDEITAAGRIPLLVGGTMLYFKVLLEGLAELPPGNQVIRDELQGRAEKSGWPSLHEELKRIDPKVAARLHPNHSQRIQRALEVYLITGSPLSELQSLSKGKGIQDEYQLTQLALVSNNRSLLHERIAKRFHLMMERGFESEVKALYQRGDLAATSTAMRSAGYRQLWDYCDGLLSIEEAVERGIIASRQLAKRQITWLRNWPNAREILVDNGESYHNCINICNQSLKMLREPPILY</sequence>
<dbReference type="Gene3D" id="1.10.20.140">
    <property type="match status" value="1"/>
</dbReference>
<evidence type="ECO:0000313" key="14">
    <source>
        <dbReference type="EMBL" id="KRO95009.1"/>
    </source>
</evidence>
<dbReference type="InterPro" id="IPR027417">
    <property type="entry name" value="P-loop_NTPase"/>
</dbReference>
<dbReference type="Proteomes" id="UP000051213">
    <property type="component" value="Unassembled WGS sequence"/>
</dbReference>
<feature type="region of interest" description="Interaction with substrate tRNA" evidence="10">
    <location>
        <begin position="27"/>
        <end position="30"/>
    </location>
</feature>
<dbReference type="SUPFAM" id="SSF52540">
    <property type="entry name" value="P-loop containing nucleoside triphosphate hydrolases"/>
    <property type="match status" value="1"/>
</dbReference>
<evidence type="ECO:0000256" key="13">
    <source>
        <dbReference type="RuleBase" id="RU003785"/>
    </source>
</evidence>
<name>A0A0R2U604_9GAMM</name>
<dbReference type="GO" id="GO:0006400">
    <property type="term" value="P:tRNA modification"/>
    <property type="evidence" value="ECO:0007669"/>
    <property type="project" value="TreeGrafter"/>
</dbReference>
<feature type="binding site" evidence="10">
    <location>
        <begin position="2"/>
        <end position="9"/>
    </location>
    <ligand>
        <name>ATP</name>
        <dbReference type="ChEBI" id="CHEBI:30616"/>
    </ligand>
</feature>
<accession>A0A0R2U604</accession>
<dbReference type="PANTHER" id="PTHR11088">
    <property type="entry name" value="TRNA DIMETHYLALLYLTRANSFERASE"/>
    <property type="match status" value="1"/>
</dbReference>
<evidence type="ECO:0000256" key="5">
    <source>
        <dbReference type="ARBA" id="ARBA00022694"/>
    </source>
</evidence>
<dbReference type="PANTHER" id="PTHR11088:SF60">
    <property type="entry name" value="TRNA DIMETHYLALLYLTRANSFERASE"/>
    <property type="match status" value="1"/>
</dbReference>
<feature type="binding site" evidence="10">
    <location>
        <begin position="4"/>
        <end position="9"/>
    </location>
    <ligand>
        <name>substrate</name>
    </ligand>
</feature>
<gene>
    <name evidence="10 14" type="primary">miaA</name>
    <name evidence="14" type="ORF">ABS24_02050</name>
</gene>
<dbReference type="GO" id="GO:0005524">
    <property type="term" value="F:ATP binding"/>
    <property type="evidence" value="ECO:0007669"/>
    <property type="project" value="UniProtKB-UniRule"/>
</dbReference>
<comment type="subunit">
    <text evidence="10">Monomer.</text>
</comment>
<evidence type="ECO:0000256" key="9">
    <source>
        <dbReference type="ARBA" id="ARBA00049563"/>
    </source>
</evidence>
<comment type="caution">
    <text evidence="14">The sequence shown here is derived from an EMBL/GenBank/DDBJ whole genome shotgun (WGS) entry which is preliminary data.</text>
</comment>
<keyword evidence="7 10" id="KW-0067">ATP-binding</keyword>
<evidence type="ECO:0000256" key="3">
    <source>
        <dbReference type="ARBA" id="ARBA00005842"/>
    </source>
</evidence>
<dbReference type="EC" id="2.5.1.75" evidence="10"/>
<dbReference type="Pfam" id="PF01715">
    <property type="entry name" value="IPPT"/>
    <property type="match status" value="1"/>
</dbReference>
<dbReference type="InterPro" id="IPR039657">
    <property type="entry name" value="Dimethylallyltransferase"/>
</dbReference>
<evidence type="ECO:0000256" key="6">
    <source>
        <dbReference type="ARBA" id="ARBA00022741"/>
    </source>
</evidence>
<evidence type="ECO:0000256" key="11">
    <source>
        <dbReference type="RuleBase" id="RU003783"/>
    </source>
</evidence>
<evidence type="ECO:0000256" key="12">
    <source>
        <dbReference type="RuleBase" id="RU003784"/>
    </source>
</evidence>
<dbReference type="InterPro" id="IPR018022">
    <property type="entry name" value="IPT"/>
</dbReference>
<evidence type="ECO:0000256" key="8">
    <source>
        <dbReference type="ARBA" id="ARBA00022842"/>
    </source>
</evidence>
<keyword evidence="8 10" id="KW-0460">Magnesium</keyword>
<feature type="site" description="Interaction with substrate tRNA" evidence="10">
    <location>
        <position position="93"/>
    </location>
</feature>
<dbReference type="EMBL" id="LICA01000115">
    <property type="protein sequence ID" value="KRO95009.1"/>
    <property type="molecule type" value="Genomic_DNA"/>
</dbReference>
<organism evidence="14 15">
    <name type="scientific">SAR92 bacterium BACL26 MAG-121220-bin70</name>
    <dbReference type="NCBI Taxonomy" id="1655626"/>
    <lineage>
        <taxon>Bacteria</taxon>
        <taxon>Pseudomonadati</taxon>
        <taxon>Pseudomonadota</taxon>
        <taxon>Gammaproteobacteria</taxon>
        <taxon>Cellvibrionales</taxon>
        <taxon>Porticoccaceae</taxon>
        <taxon>SAR92 clade</taxon>
    </lineage>
</organism>
<evidence type="ECO:0000313" key="15">
    <source>
        <dbReference type="Proteomes" id="UP000051213"/>
    </source>
</evidence>
<evidence type="ECO:0000256" key="7">
    <source>
        <dbReference type="ARBA" id="ARBA00022840"/>
    </source>
</evidence>
<dbReference type="FunFam" id="1.10.20.140:FF:000001">
    <property type="entry name" value="tRNA dimethylallyltransferase"/>
    <property type="match status" value="1"/>
</dbReference>
<evidence type="ECO:0000256" key="1">
    <source>
        <dbReference type="ARBA" id="ARBA00001946"/>
    </source>
</evidence>
<dbReference type="GO" id="GO:0052381">
    <property type="term" value="F:tRNA dimethylallyltransferase activity"/>
    <property type="evidence" value="ECO:0007669"/>
    <property type="project" value="UniProtKB-UniRule"/>
</dbReference>
<comment type="caution">
    <text evidence="10">Lacks conserved residue(s) required for the propagation of feature annotation.</text>
</comment>
<evidence type="ECO:0000256" key="4">
    <source>
        <dbReference type="ARBA" id="ARBA00022679"/>
    </source>
</evidence>
<evidence type="ECO:0000256" key="2">
    <source>
        <dbReference type="ARBA" id="ARBA00003213"/>
    </source>
</evidence>
<dbReference type="Gene3D" id="3.40.50.300">
    <property type="entry name" value="P-loop containing nucleotide triphosphate hydrolases"/>
    <property type="match status" value="1"/>
</dbReference>
<keyword evidence="4 10" id="KW-0808">Transferase</keyword>
<comment type="cofactor">
    <cofactor evidence="1 10">
        <name>Mg(2+)</name>
        <dbReference type="ChEBI" id="CHEBI:18420"/>
    </cofactor>
</comment>
<evidence type="ECO:0000256" key="10">
    <source>
        <dbReference type="HAMAP-Rule" id="MF_00185"/>
    </source>
</evidence>
<keyword evidence="6 10" id="KW-0547">Nucleotide-binding</keyword>
<comment type="similarity">
    <text evidence="3 10 13">Belongs to the IPP transferase family.</text>
</comment>
<dbReference type="NCBIfam" id="TIGR00174">
    <property type="entry name" value="miaA"/>
    <property type="match status" value="1"/>
</dbReference>
<dbReference type="AlphaFoldDB" id="A0A0R2U604"/>
<comment type="catalytic activity">
    <reaction evidence="9 10 11">
        <text>adenosine(37) in tRNA + dimethylallyl diphosphate = N(6)-dimethylallyladenosine(37) in tRNA + diphosphate</text>
        <dbReference type="Rhea" id="RHEA:26482"/>
        <dbReference type="Rhea" id="RHEA-COMP:10162"/>
        <dbReference type="Rhea" id="RHEA-COMP:10375"/>
        <dbReference type="ChEBI" id="CHEBI:33019"/>
        <dbReference type="ChEBI" id="CHEBI:57623"/>
        <dbReference type="ChEBI" id="CHEBI:74411"/>
        <dbReference type="ChEBI" id="CHEBI:74415"/>
        <dbReference type="EC" id="2.5.1.75"/>
    </reaction>
</comment>
<dbReference type="HAMAP" id="MF_00185">
    <property type="entry name" value="IPP_trans"/>
    <property type="match status" value="1"/>
</dbReference>
<feature type="region of interest" description="Interaction with substrate tRNA" evidence="10">
    <location>
        <begin position="151"/>
        <end position="155"/>
    </location>
</feature>
<protein>
    <recommendedName>
        <fullName evidence="10">tRNA dimethylallyltransferase</fullName>
        <ecNumber evidence="10">2.5.1.75</ecNumber>
    </recommendedName>
    <alternativeName>
        <fullName evidence="10">Dimethylallyl diphosphate:tRNA dimethylallyltransferase</fullName>
        <shortName evidence="10">DMAPP:tRNA dimethylallyltransferase</shortName>
        <shortName evidence="10">DMATase</shortName>
    </alternativeName>
    <alternativeName>
        <fullName evidence="10">Isopentenyl-diphosphate:tRNA isopentenyltransferase</fullName>
        <shortName evidence="10">IPP transferase</shortName>
        <shortName evidence="10">IPPT</shortName>
        <shortName evidence="10">IPTase</shortName>
    </alternativeName>
</protein>
<feature type="site" description="Interaction with substrate tRNA" evidence="10">
    <location>
        <position position="115"/>
    </location>
</feature>
<proteinExistence type="inferred from homology"/>
<comment type="function">
    <text evidence="2 10 12">Catalyzes the transfer of a dimethylallyl group onto the adenine at position 37 in tRNAs that read codons beginning with uridine, leading to the formation of N6-(dimethylallyl)adenosine (i(6)A).</text>
</comment>